<protein>
    <submittedName>
        <fullName evidence="2">ABC-2 transporter permease</fullName>
    </submittedName>
</protein>
<feature type="transmembrane region" description="Helical" evidence="1">
    <location>
        <begin position="84"/>
        <end position="109"/>
    </location>
</feature>
<dbReference type="Proteomes" id="UP000236488">
    <property type="component" value="Unassembled WGS sequence"/>
</dbReference>
<evidence type="ECO:0000256" key="1">
    <source>
        <dbReference type="SAM" id="Phobius"/>
    </source>
</evidence>
<comment type="caution">
    <text evidence="2">The sequence shown here is derived from an EMBL/GenBank/DDBJ whole genome shotgun (WGS) entry which is preliminary data.</text>
</comment>
<feature type="transmembrane region" description="Helical" evidence="1">
    <location>
        <begin position="203"/>
        <end position="228"/>
    </location>
</feature>
<keyword evidence="1" id="KW-1133">Transmembrane helix</keyword>
<feature type="transmembrane region" description="Helical" evidence="1">
    <location>
        <begin position="40"/>
        <end position="59"/>
    </location>
</feature>
<dbReference type="AlphaFoldDB" id="A0A2K2U3U4"/>
<dbReference type="RefSeq" id="WP_103263073.1">
    <property type="nucleotide sequence ID" value="NZ_PPEL01000057.1"/>
</dbReference>
<dbReference type="EMBL" id="PPEL01000057">
    <property type="protein sequence ID" value="PNV64949.1"/>
    <property type="molecule type" value="Genomic_DNA"/>
</dbReference>
<accession>A0A2K2U3U4</accession>
<feature type="transmembrane region" description="Helical" evidence="1">
    <location>
        <begin position="163"/>
        <end position="183"/>
    </location>
</feature>
<feature type="transmembrane region" description="Helical" evidence="1">
    <location>
        <begin position="129"/>
        <end position="151"/>
    </location>
</feature>
<dbReference type="PANTHER" id="PTHR41309:SF2">
    <property type="entry name" value="MEMBRANE PROTEIN"/>
    <property type="match status" value="1"/>
</dbReference>
<sequence length="232" mass="24504">MKAMVVSDFMIAKKYLIQQLITASIVGVFIAIMLETPYVVAPAVGVMIPFSLSIVILSLDERADWQQFRLALPLTRADIIRGRYASLALISLAGVVGGLLVTFLLVALAHAVPSVPQLASLLVDYSWQAIAFACVASLVIILLMLSLIMPLFSRFGMTKGVRYLPLVVVFAVVIGFQVGGNSVPAELLSNVGNLLETPAGTAAVAAGTLAVVAALYAASAALSVKLYAKREL</sequence>
<feature type="transmembrane region" description="Helical" evidence="1">
    <location>
        <begin position="15"/>
        <end position="34"/>
    </location>
</feature>
<gene>
    <name evidence="2" type="ORF">C2L80_09220</name>
</gene>
<proteinExistence type="predicted"/>
<keyword evidence="1" id="KW-0472">Membrane</keyword>
<dbReference type="InterPro" id="IPR025699">
    <property type="entry name" value="ABC2_memb-like"/>
</dbReference>
<dbReference type="PANTHER" id="PTHR41309">
    <property type="entry name" value="MEMBRANE PROTEIN-RELATED"/>
    <property type="match status" value="1"/>
</dbReference>
<organism evidence="2 3">
    <name type="scientific">Rubneribacter badeniensis</name>
    <dbReference type="NCBI Taxonomy" id="2070688"/>
    <lineage>
        <taxon>Bacteria</taxon>
        <taxon>Bacillati</taxon>
        <taxon>Actinomycetota</taxon>
        <taxon>Coriobacteriia</taxon>
        <taxon>Eggerthellales</taxon>
        <taxon>Eggerthellaceae</taxon>
        <taxon>Rubneribacter</taxon>
    </lineage>
</organism>
<dbReference type="Pfam" id="PF13346">
    <property type="entry name" value="ABC2_membrane_5"/>
    <property type="match status" value="1"/>
</dbReference>
<evidence type="ECO:0000313" key="3">
    <source>
        <dbReference type="Proteomes" id="UP000236488"/>
    </source>
</evidence>
<keyword evidence="1" id="KW-0812">Transmembrane</keyword>
<reference evidence="2 3" key="1">
    <citation type="journal article" date="2018" name="Int. J. Syst. Evol. Microbiol.">
        <title>Rubneribacter badeniensis gen. nov., sp. nov. and Enteroscipio rubneri gen. nov., sp. nov., new members of the Eggerthellaceae isolated from human faeces.</title>
        <authorList>
            <person name="Danylec N."/>
            <person name="Gobl A."/>
            <person name="Stoll D.A."/>
            <person name="Hetzer B."/>
            <person name="Kulling S.E."/>
            <person name="Huch M."/>
        </authorList>
    </citation>
    <scope>NUCLEOTIDE SEQUENCE [LARGE SCALE GENOMIC DNA]</scope>
    <source>
        <strain evidence="2 3">ResAG-85</strain>
    </source>
</reference>
<evidence type="ECO:0000313" key="2">
    <source>
        <dbReference type="EMBL" id="PNV64949.1"/>
    </source>
</evidence>
<name>A0A2K2U3U4_9ACTN</name>
<keyword evidence="3" id="KW-1185">Reference proteome</keyword>